<feature type="binding site" evidence="2">
    <location>
        <position position="114"/>
    </location>
    <ligand>
        <name>L-histidine</name>
        <dbReference type="ChEBI" id="CHEBI:57595"/>
    </ligand>
</feature>
<feature type="binding site" evidence="2">
    <location>
        <begin position="318"/>
        <end position="319"/>
    </location>
    <ligand>
        <name>L-histidine</name>
        <dbReference type="ChEBI" id="CHEBI:57595"/>
    </ligand>
</feature>
<proteinExistence type="predicted"/>
<dbReference type="GO" id="GO:0000105">
    <property type="term" value="P:L-histidine biosynthetic process"/>
    <property type="evidence" value="ECO:0007669"/>
    <property type="project" value="UniProtKB-KW"/>
</dbReference>
<dbReference type="Pfam" id="PF13393">
    <property type="entry name" value="tRNA-synt_His"/>
    <property type="match status" value="1"/>
</dbReference>
<keyword evidence="4" id="KW-0808">Transferase</keyword>
<dbReference type="PIRSF" id="PIRSF001549">
    <property type="entry name" value="His-tRNA_synth"/>
    <property type="match status" value="1"/>
</dbReference>
<reference evidence="4 5" key="1">
    <citation type="submission" date="2020-12" db="EMBL/GenBank/DDBJ databases">
        <title>Revised draft genomes of Rhodomicrobium vannielii ATCC 17100 and Rhodomicrobium udaipurense JA643.</title>
        <authorList>
            <person name="Conners E.M."/>
            <person name="Davenport E.J."/>
            <person name="Bose A."/>
        </authorList>
    </citation>
    <scope>NUCLEOTIDE SEQUENCE [LARGE SCALE GENOMIC DNA]</scope>
    <source>
        <strain evidence="4 5">JA643</strain>
    </source>
</reference>
<feature type="binding site" evidence="2">
    <location>
        <position position="314"/>
    </location>
    <ligand>
        <name>L-histidine</name>
        <dbReference type="ChEBI" id="CHEBI:57595"/>
    </ligand>
</feature>
<keyword evidence="5" id="KW-1185">Reference proteome</keyword>
<dbReference type="GO" id="GO:0016757">
    <property type="term" value="F:glycosyltransferase activity"/>
    <property type="evidence" value="ECO:0007669"/>
    <property type="project" value="UniProtKB-KW"/>
</dbReference>
<name>A0A8I1KJJ8_9HYPH</name>
<dbReference type="InterPro" id="IPR045864">
    <property type="entry name" value="aa-tRNA-synth_II/BPL/LPL"/>
</dbReference>
<comment type="caution">
    <text evidence="4">The sequence shown here is derived from an EMBL/GenBank/DDBJ whole genome shotgun (WGS) entry which is preliminary data.</text>
</comment>
<dbReference type="AlphaFoldDB" id="A0A8I1KJJ8"/>
<dbReference type="GO" id="GO:0005737">
    <property type="term" value="C:cytoplasm"/>
    <property type="evidence" value="ECO:0007669"/>
    <property type="project" value="InterPro"/>
</dbReference>
<dbReference type="EMBL" id="JAEMUK010000019">
    <property type="protein sequence ID" value="MBJ7543867.1"/>
    <property type="molecule type" value="Genomic_DNA"/>
</dbReference>
<keyword evidence="4" id="KW-0328">Glycosyltransferase</keyword>
<feature type="domain" description="Class II Histidinyl-tRNA synthetase (HisRS)-like catalytic core" evidence="3">
    <location>
        <begin position="7"/>
        <end position="367"/>
    </location>
</feature>
<feature type="binding site" evidence="2">
    <location>
        <begin position="70"/>
        <end position="72"/>
    </location>
    <ligand>
        <name>L-histidine</name>
        <dbReference type="ChEBI" id="CHEBI:57595"/>
    </ligand>
</feature>
<feature type="binding site" evidence="2">
    <location>
        <position position="99"/>
    </location>
    <ligand>
        <name>L-histidine</name>
        <dbReference type="ChEBI" id="CHEBI:57595"/>
    </ligand>
</feature>
<dbReference type="InterPro" id="IPR041715">
    <property type="entry name" value="HisRS-like_core"/>
</dbReference>
<evidence type="ECO:0000256" key="1">
    <source>
        <dbReference type="ARBA" id="ARBA00023102"/>
    </source>
</evidence>
<sequence length="374" mass="40650">MTAEGAKEFEALEAQAAAIMTLFAAKGYVRVAPAFIQPASLFLDRIGEKLRARTYIFSDPSGQELCLRPDLTLPVARVFLERGAGAGVSKFCYNGPAFRIQAKPERLRTREFRQAGIEYYGARGIDADLEVMALTLDAVRSCGVLDFTIRVGHIGLVRALLNALDMPQRWRDRLARAFRRQAFAQELEILSRSQADRAPALPETALSEDGFLAHLDAKAVPFIGLRRPTEIVKRLQHKAADVQEPPLSAETVRLARDYLATRGDVDTALDRIASLAAEASLDLGPVMDDARALLDGIKKLAGCAPVVFEADFGRHFEYYTGMVFRIDAAGVERQIAGGGRYDGLIHALSGGACDVPAVGAAIHTERLLVAASGR</sequence>
<dbReference type="InterPro" id="IPR004516">
    <property type="entry name" value="HisRS/HisZ"/>
</dbReference>
<dbReference type="RefSeq" id="WP_037238214.1">
    <property type="nucleotide sequence ID" value="NZ_JAEMUK010000019.1"/>
</dbReference>
<dbReference type="GO" id="GO:0006427">
    <property type="term" value="P:histidyl-tRNA aminoacylation"/>
    <property type="evidence" value="ECO:0007669"/>
    <property type="project" value="TreeGrafter"/>
</dbReference>
<evidence type="ECO:0000313" key="5">
    <source>
        <dbReference type="Proteomes" id="UP000623250"/>
    </source>
</evidence>
<dbReference type="Gene3D" id="3.30.930.10">
    <property type="entry name" value="Bira Bifunctional Protein, Domain 2"/>
    <property type="match status" value="1"/>
</dbReference>
<keyword evidence="1" id="KW-0028">Amino-acid biosynthesis</keyword>
<dbReference type="GO" id="GO:0004821">
    <property type="term" value="F:histidine-tRNA ligase activity"/>
    <property type="evidence" value="ECO:0007669"/>
    <property type="project" value="TreeGrafter"/>
</dbReference>
<protein>
    <submittedName>
        <fullName evidence="4">ATP phosphoribosyltransferase regulatory subunit</fullName>
    </submittedName>
</protein>
<dbReference type="PANTHER" id="PTHR43707:SF1">
    <property type="entry name" value="HISTIDINE--TRNA LIGASE, MITOCHONDRIAL-RELATED"/>
    <property type="match status" value="1"/>
</dbReference>
<dbReference type="Proteomes" id="UP000623250">
    <property type="component" value="Unassembled WGS sequence"/>
</dbReference>
<feature type="binding site" evidence="2">
    <location>
        <position position="118"/>
    </location>
    <ligand>
        <name>L-histidine</name>
        <dbReference type="ChEBI" id="CHEBI:57595"/>
    </ligand>
</feature>
<keyword evidence="1" id="KW-0368">Histidine biosynthesis</keyword>
<evidence type="ECO:0000313" key="4">
    <source>
        <dbReference type="EMBL" id="MBJ7543867.1"/>
    </source>
</evidence>
<evidence type="ECO:0000256" key="2">
    <source>
        <dbReference type="PIRSR" id="PIRSR001549-1"/>
    </source>
</evidence>
<evidence type="ECO:0000259" key="3">
    <source>
        <dbReference type="Pfam" id="PF13393"/>
    </source>
</evidence>
<dbReference type="SUPFAM" id="SSF55681">
    <property type="entry name" value="Class II aaRS and biotin synthetases"/>
    <property type="match status" value="1"/>
</dbReference>
<organism evidence="4 5">
    <name type="scientific">Rhodomicrobium udaipurense</name>
    <dbReference type="NCBI Taxonomy" id="1202716"/>
    <lineage>
        <taxon>Bacteria</taxon>
        <taxon>Pseudomonadati</taxon>
        <taxon>Pseudomonadota</taxon>
        <taxon>Alphaproteobacteria</taxon>
        <taxon>Hyphomicrobiales</taxon>
        <taxon>Hyphomicrobiaceae</taxon>
        <taxon>Rhodomicrobium</taxon>
    </lineage>
</organism>
<gene>
    <name evidence="4" type="ORF">JDN41_09865</name>
</gene>
<accession>A0A8I1KJJ8</accession>
<dbReference type="PANTHER" id="PTHR43707">
    <property type="entry name" value="HISTIDYL-TRNA SYNTHETASE"/>
    <property type="match status" value="1"/>
</dbReference>